<dbReference type="RefSeq" id="WP_145369755.1">
    <property type="nucleotide sequence ID" value="NZ_CP036275.1"/>
</dbReference>
<dbReference type="CDD" id="cd00077">
    <property type="entry name" value="HDc"/>
    <property type="match status" value="1"/>
</dbReference>
<keyword evidence="5" id="KW-1185">Reference proteome</keyword>
<evidence type="ECO:0000256" key="1">
    <source>
        <dbReference type="SAM" id="MobiDB-lite"/>
    </source>
</evidence>
<dbReference type="NCBIfam" id="TIGR00277">
    <property type="entry name" value="HDIG"/>
    <property type="match status" value="1"/>
</dbReference>
<dbReference type="SMART" id="SM00471">
    <property type="entry name" value="HDc"/>
    <property type="match status" value="1"/>
</dbReference>
<dbReference type="InterPro" id="IPR006675">
    <property type="entry name" value="HDIG_dom"/>
</dbReference>
<feature type="domain" description="HD/PDEase" evidence="3">
    <location>
        <begin position="559"/>
        <end position="722"/>
    </location>
</feature>
<dbReference type="InterPro" id="IPR003607">
    <property type="entry name" value="HD/PDEase_dom"/>
</dbReference>
<feature type="transmembrane region" description="Helical" evidence="2">
    <location>
        <begin position="348"/>
        <end position="367"/>
    </location>
</feature>
<feature type="compositionally biased region" description="Basic and acidic residues" evidence="1">
    <location>
        <begin position="673"/>
        <end position="688"/>
    </location>
</feature>
<feature type="transmembrane region" description="Helical" evidence="2">
    <location>
        <begin position="373"/>
        <end position="394"/>
    </location>
</feature>
<sequence length="779" mass="85863">MFGFGQKKSRANRVLNVRGKESGLSRLLSHLSNRSVLSRLGLVFAAVVLLLAAVQAWSASFPYRVGDYAPHGIAAKLDFERVDRVDTERARDAAAKRVPFIFGNHDERLISLPQQLRAALGEIALSEDLDELSERTRAAFGLLEPTEDEERPRGRPFAAPNRNDRYQSLKQAVSAGDMRTAETRIDDIVDDFSKFISPLRRYGVIDERDVRINEIERDSYIRVVSPGVTEEAHEVLLPQVRLIDQLSEAGDLGRSWLSYPSLKEPIRPALSHWLLVETPPTLQYDEAATKEAKAAARTRVPDVMDVYNAGDLLVRPGEVIDTTKLAILADEYRAAEQQITPLARTIRLIVVFVMVLVLAALNGYYILHNEPRLVRSLSRLSIYLAVIVVATGLGRALSYDPWRAEVIPLIGAVMVLSLAYNQVLATMTGFTLCLIITLSTTTALSQFVILMSTAAMAIVPLTRVASRSKLILVGVYTAATYFLVSLGMGVVAAQSLTEAFDDWTLLQQSAKGAAWCLAGSYLVAGSLPFIESTFGVVTDISLLEMSDPSHPLLQELVQRAPGTYNHSVTVGSIAETAAEAIGANGLLVRVGAYFHDIGKMLKPQYFIENLQTGTESRHAHLAPAMSTLIIIGHVKDGVHLAEQHNLPQALIDFIEQHHGTTLVEYFYHEAAKQAETQPDHRTDAEESSFRYPGPKPQSRETGVLMLSDAVESASRALTDPTPKRIETLVHNITMKRLLDGQFDESSLTLSEIRTIEASLVKSLIGIYHGRIRYPDARTA</sequence>
<dbReference type="OrthoDB" id="9806952at2"/>
<feature type="transmembrane region" description="Helical" evidence="2">
    <location>
        <begin position="512"/>
        <end position="530"/>
    </location>
</feature>
<dbReference type="InterPro" id="IPR011624">
    <property type="entry name" value="Metal-dep_PHydrolase_7TM_extra"/>
</dbReference>
<keyword evidence="2" id="KW-0812">Transmembrane</keyword>
<organism evidence="4 5">
    <name type="scientific">Maioricimonas rarisocia</name>
    <dbReference type="NCBI Taxonomy" id="2528026"/>
    <lineage>
        <taxon>Bacteria</taxon>
        <taxon>Pseudomonadati</taxon>
        <taxon>Planctomycetota</taxon>
        <taxon>Planctomycetia</taxon>
        <taxon>Planctomycetales</taxon>
        <taxon>Planctomycetaceae</taxon>
        <taxon>Maioricimonas</taxon>
    </lineage>
</organism>
<gene>
    <name evidence="4" type="ORF">Mal4_28080</name>
</gene>
<dbReference type="Proteomes" id="UP000320496">
    <property type="component" value="Chromosome"/>
</dbReference>
<feature type="region of interest" description="Disordered" evidence="1">
    <location>
        <begin position="673"/>
        <end position="699"/>
    </location>
</feature>
<dbReference type="Gene3D" id="1.10.3210.10">
    <property type="entry name" value="Hypothetical protein af1432"/>
    <property type="match status" value="1"/>
</dbReference>
<reference evidence="4 5" key="1">
    <citation type="submission" date="2019-02" db="EMBL/GenBank/DDBJ databases">
        <title>Deep-cultivation of Planctomycetes and their phenomic and genomic characterization uncovers novel biology.</title>
        <authorList>
            <person name="Wiegand S."/>
            <person name="Jogler M."/>
            <person name="Boedeker C."/>
            <person name="Pinto D."/>
            <person name="Vollmers J."/>
            <person name="Rivas-Marin E."/>
            <person name="Kohn T."/>
            <person name="Peeters S.H."/>
            <person name="Heuer A."/>
            <person name="Rast P."/>
            <person name="Oberbeckmann S."/>
            <person name="Bunk B."/>
            <person name="Jeske O."/>
            <person name="Meyerdierks A."/>
            <person name="Storesund J.E."/>
            <person name="Kallscheuer N."/>
            <person name="Luecker S."/>
            <person name="Lage O.M."/>
            <person name="Pohl T."/>
            <person name="Merkel B.J."/>
            <person name="Hornburger P."/>
            <person name="Mueller R.-W."/>
            <person name="Bruemmer F."/>
            <person name="Labrenz M."/>
            <person name="Spormann A.M."/>
            <person name="Op den Camp H."/>
            <person name="Overmann J."/>
            <person name="Amann R."/>
            <person name="Jetten M.S.M."/>
            <person name="Mascher T."/>
            <person name="Medema M.H."/>
            <person name="Devos D.P."/>
            <person name="Kaster A.-K."/>
            <person name="Ovreas L."/>
            <person name="Rohde M."/>
            <person name="Galperin M.Y."/>
            <person name="Jogler C."/>
        </authorList>
    </citation>
    <scope>NUCLEOTIDE SEQUENCE [LARGE SCALE GENOMIC DNA]</scope>
    <source>
        <strain evidence="4 5">Mal4</strain>
    </source>
</reference>
<dbReference type="InterPro" id="IPR006674">
    <property type="entry name" value="HD_domain"/>
</dbReference>
<dbReference type="AlphaFoldDB" id="A0A517Z7M0"/>
<dbReference type="PANTHER" id="PTHR36442:SF1">
    <property type="entry name" value="CYCLIC-DI-AMP PHOSPHODIESTERASE PGPH"/>
    <property type="match status" value="1"/>
</dbReference>
<evidence type="ECO:0000259" key="3">
    <source>
        <dbReference type="SMART" id="SM00471"/>
    </source>
</evidence>
<feature type="transmembrane region" description="Helical" evidence="2">
    <location>
        <begin position="36"/>
        <end position="54"/>
    </location>
</feature>
<dbReference type="Pfam" id="PF01966">
    <property type="entry name" value="HD"/>
    <property type="match status" value="1"/>
</dbReference>
<dbReference type="Pfam" id="PF07697">
    <property type="entry name" value="7TMR-HDED"/>
    <property type="match status" value="1"/>
</dbReference>
<feature type="transmembrane region" description="Helical" evidence="2">
    <location>
        <begin position="429"/>
        <end position="458"/>
    </location>
</feature>
<keyword evidence="2" id="KW-1133">Transmembrane helix</keyword>
<protein>
    <recommendedName>
        <fullName evidence="3">HD/PDEase domain-containing protein</fullName>
    </recommendedName>
</protein>
<evidence type="ECO:0000313" key="4">
    <source>
        <dbReference type="EMBL" id="QDU38480.1"/>
    </source>
</evidence>
<evidence type="ECO:0000313" key="5">
    <source>
        <dbReference type="Proteomes" id="UP000320496"/>
    </source>
</evidence>
<dbReference type="InterPro" id="IPR011621">
    <property type="entry name" value="Metal-dep_PHydrolase_7TM_intra"/>
</dbReference>
<proteinExistence type="predicted"/>
<dbReference type="PANTHER" id="PTHR36442">
    <property type="entry name" value="CYCLIC-DI-AMP PHOSPHODIESTERASE PGPH"/>
    <property type="match status" value="1"/>
</dbReference>
<dbReference type="InterPro" id="IPR052722">
    <property type="entry name" value="PgpH_phosphodiesterase"/>
</dbReference>
<dbReference type="SUPFAM" id="SSF109604">
    <property type="entry name" value="HD-domain/PDEase-like"/>
    <property type="match status" value="1"/>
</dbReference>
<evidence type="ECO:0000256" key="2">
    <source>
        <dbReference type="SAM" id="Phobius"/>
    </source>
</evidence>
<dbReference type="EMBL" id="CP036275">
    <property type="protein sequence ID" value="QDU38480.1"/>
    <property type="molecule type" value="Genomic_DNA"/>
</dbReference>
<accession>A0A517Z7M0</accession>
<feature type="transmembrane region" description="Helical" evidence="2">
    <location>
        <begin position="470"/>
        <end position="492"/>
    </location>
</feature>
<dbReference type="KEGG" id="mri:Mal4_28080"/>
<dbReference type="Pfam" id="PF07698">
    <property type="entry name" value="7TM-7TMR_HD"/>
    <property type="match status" value="1"/>
</dbReference>
<keyword evidence="2" id="KW-0472">Membrane</keyword>
<name>A0A517Z7M0_9PLAN</name>